<comment type="caution">
    <text evidence="1">The sequence shown here is derived from an EMBL/GenBank/DDBJ whole genome shotgun (WGS) entry which is preliminary data.</text>
</comment>
<accession>A0ACC2LIG9</accession>
<protein>
    <submittedName>
        <fullName evidence="1">Uncharacterized protein</fullName>
    </submittedName>
</protein>
<evidence type="ECO:0000313" key="1">
    <source>
        <dbReference type="EMBL" id="KAJ8633204.1"/>
    </source>
</evidence>
<dbReference type="EMBL" id="CM056816">
    <property type="protein sequence ID" value="KAJ8633204.1"/>
    <property type="molecule type" value="Genomic_DNA"/>
</dbReference>
<gene>
    <name evidence="1" type="ORF">MRB53_026540</name>
</gene>
<proteinExistence type="predicted"/>
<name>A0ACC2LIG9_PERAE</name>
<dbReference type="Proteomes" id="UP001234297">
    <property type="component" value="Chromosome 8"/>
</dbReference>
<organism evidence="1 2">
    <name type="scientific">Persea americana</name>
    <name type="common">Avocado</name>
    <dbReference type="NCBI Taxonomy" id="3435"/>
    <lineage>
        <taxon>Eukaryota</taxon>
        <taxon>Viridiplantae</taxon>
        <taxon>Streptophyta</taxon>
        <taxon>Embryophyta</taxon>
        <taxon>Tracheophyta</taxon>
        <taxon>Spermatophyta</taxon>
        <taxon>Magnoliopsida</taxon>
        <taxon>Magnoliidae</taxon>
        <taxon>Laurales</taxon>
        <taxon>Lauraceae</taxon>
        <taxon>Persea</taxon>
    </lineage>
</organism>
<sequence length="495" mass="55831">MANLPQSISSFVAQNASNPNSLATKDRKMATAEQLVLELSDPNLRENALLDLSKKRELFQDLAPMLWHSFGTIAALLQEIVSIYPVLSPPNLTPAASNRVCNALALLQCVASHPDTRTFFLNAHIPLYLYPFLNTTSKTRPFEYLRLTSLGVIGALVKVDDSEVISFLLSTEIIPLCLRTMEMGSELSKTVATFIVQKILLDDIGLRYICATPERFYAVGRVLASMVASLAEQPSTRLLKHIIRCYLRLSENPRACEALKNCLPDMLRDATFNSCLRDDPTTRRWLQQLVHNAIKIPSSVPRSGSGPSLALKVTKTKTYKQSRRNQNQYQYRRGLQDHNHHRHYGDRFIPNRSTIDLDMARHLLVDARKGGEQETPTNDNFKEANVLSNLVKSSQQQRYIPKSPDRTLDAPELIDDYYMKLLDWSTRNVVAITLKNTVYMWNASKGSSSELLTVDEENGPCNESENLARRASRLSGFAFLEQSYSHNGRIGFHDS</sequence>
<reference evidence="1 2" key="1">
    <citation type="journal article" date="2022" name="Hortic Res">
        <title>A haplotype resolved chromosomal level avocado genome allows analysis of novel avocado genes.</title>
        <authorList>
            <person name="Nath O."/>
            <person name="Fletcher S.J."/>
            <person name="Hayward A."/>
            <person name="Shaw L.M."/>
            <person name="Masouleh A.K."/>
            <person name="Furtado A."/>
            <person name="Henry R.J."/>
            <person name="Mitter N."/>
        </authorList>
    </citation>
    <scope>NUCLEOTIDE SEQUENCE [LARGE SCALE GENOMIC DNA]</scope>
    <source>
        <strain evidence="2">cv. Hass</strain>
    </source>
</reference>
<evidence type="ECO:0000313" key="2">
    <source>
        <dbReference type="Proteomes" id="UP001234297"/>
    </source>
</evidence>
<keyword evidence="2" id="KW-1185">Reference proteome</keyword>